<name>A0A061EGL7_THECC</name>
<evidence type="ECO:0000313" key="2">
    <source>
        <dbReference type="Proteomes" id="UP000026915"/>
    </source>
</evidence>
<dbReference type="eggNOG" id="ENOG502SER9">
    <property type="taxonomic scope" value="Eukaryota"/>
</dbReference>
<dbReference type="InParanoid" id="A0A061EGL7"/>
<organism evidence="1 2">
    <name type="scientific">Theobroma cacao</name>
    <name type="common">Cacao</name>
    <name type="synonym">Cocoa</name>
    <dbReference type="NCBI Taxonomy" id="3641"/>
    <lineage>
        <taxon>Eukaryota</taxon>
        <taxon>Viridiplantae</taxon>
        <taxon>Streptophyta</taxon>
        <taxon>Embryophyta</taxon>
        <taxon>Tracheophyta</taxon>
        <taxon>Spermatophyta</taxon>
        <taxon>Magnoliopsida</taxon>
        <taxon>eudicotyledons</taxon>
        <taxon>Gunneridae</taxon>
        <taxon>Pentapetalae</taxon>
        <taxon>rosids</taxon>
        <taxon>malvids</taxon>
        <taxon>Malvales</taxon>
        <taxon>Malvaceae</taxon>
        <taxon>Byttnerioideae</taxon>
        <taxon>Theobroma</taxon>
    </lineage>
</organism>
<dbReference type="AlphaFoldDB" id="A0A061EGL7"/>
<proteinExistence type="predicted"/>
<dbReference type="HOGENOM" id="CLU_2337781_0_0_1"/>
<reference evidence="1 2" key="1">
    <citation type="journal article" date="2013" name="Genome Biol.">
        <title>The genome sequence of the most widely cultivated cacao type and its use to identify candidate genes regulating pod color.</title>
        <authorList>
            <person name="Motamayor J.C."/>
            <person name="Mockaitis K."/>
            <person name="Schmutz J."/>
            <person name="Haiminen N."/>
            <person name="Iii D.L."/>
            <person name="Cornejo O."/>
            <person name="Findley S.D."/>
            <person name="Zheng P."/>
            <person name="Utro F."/>
            <person name="Royaert S."/>
            <person name="Saski C."/>
            <person name="Jenkins J."/>
            <person name="Podicheti R."/>
            <person name="Zhao M."/>
            <person name="Scheffler B.E."/>
            <person name="Stack J.C."/>
            <person name="Feltus F.A."/>
            <person name="Mustiga G.M."/>
            <person name="Amores F."/>
            <person name="Phillips W."/>
            <person name="Marelli J.P."/>
            <person name="May G.D."/>
            <person name="Shapiro H."/>
            <person name="Ma J."/>
            <person name="Bustamante C.D."/>
            <person name="Schnell R.J."/>
            <person name="Main D."/>
            <person name="Gilbert D."/>
            <person name="Parida L."/>
            <person name="Kuhn D.N."/>
        </authorList>
    </citation>
    <scope>NUCLEOTIDE SEQUENCE [LARGE SCALE GENOMIC DNA]</scope>
    <source>
        <strain evidence="2">cv. Matina 1-6</strain>
    </source>
</reference>
<sequence>MRRKEKDKLARMDANYQKRKEIVEFNMRREEKMKVVKEQTTKNADITTKGSVAPLDSAAVLKVWRCSANHTAWWRICVAEDNAAVLQTWGCSADATAL</sequence>
<keyword evidence="2" id="KW-1185">Reference proteome</keyword>
<dbReference type="STRING" id="3641.A0A061EGL7"/>
<dbReference type="Proteomes" id="UP000026915">
    <property type="component" value="Chromosome 4"/>
</dbReference>
<dbReference type="Gramene" id="EOY04021">
    <property type="protein sequence ID" value="EOY04021"/>
    <property type="gene ID" value="TCM_019279"/>
</dbReference>
<protein>
    <submittedName>
        <fullName evidence="1">Uncharacterized protein</fullName>
    </submittedName>
</protein>
<dbReference type="EMBL" id="CM001882">
    <property type="protein sequence ID" value="EOY04021.1"/>
    <property type="molecule type" value="Genomic_DNA"/>
</dbReference>
<gene>
    <name evidence="1" type="ORF">TCM_019279</name>
</gene>
<accession>A0A061EGL7</accession>
<evidence type="ECO:0000313" key="1">
    <source>
        <dbReference type="EMBL" id="EOY04021.1"/>
    </source>
</evidence>